<dbReference type="PANTHER" id="PTHR18964">
    <property type="entry name" value="ROK (REPRESSOR, ORF, KINASE) FAMILY"/>
    <property type="match status" value="1"/>
</dbReference>
<dbReference type="PROSITE" id="PS01125">
    <property type="entry name" value="ROK"/>
    <property type="match status" value="1"/>
</dbReference>
<dbReference type="RefSeq" id="WP_251797208.1">
    <property type="nucleotide sequence ID" value="NZ_JAMQOL010000008.1"/>
</dbReference>
<dbReference type="InterPro" id="IPR036390">
    <property type="entry name" value="WH_DNA-bd_sf"/>
</dbReference>
<sequence length="371" mass="37164">MTRTTELLRVVHAHPGVTRADAARHLGIGTGATTELVARLTQASLLAEAPAARSGARGRPTTALVAHPSGPVVLAAQITHRAWRLDTVELGGRVVATVSADHTGTGWSDVATGVAGGITRMRETHGERVRALGIAAPGPVTSDRRLDATTSGWHDVDLHDLWPDAPLLVAGNDASLAATAESARGAAAGAAVALHLLIEYGLGGAVVDQGRLVIGAHGASGEFGHMPFGDPAVICPCGARGCWGTAVDGTALARHLGQPSPADPVSYAKAVIASPAPAERAAVTMAAAALGRGIAGLVNGLDADLVVLGSIAADLLTAAPAELHAAYQSGLMAIRRSSPPPLLPAALGPDGPVAGAAEAAWSALLGQLVPR</sequence>
<dbReference type="SUPFAM" id="SSF46785">
    <property type="entry name" value="Winged helix' DNA-binding domain"/>
    <property type="match status" value="1"/>
</dbReference>
<organism evidence="2 3">
    <name type="scientific">Paractinoplanes hotanensis</name>
    <dbReference type="NCBI Taxonomy" id="2906497"/>
    <lineage>
        <taxon>Bacteria</taxon>
        <taxon>Bacillati</taxon>
        <taxon>Actinomycetota</taxon>
        <taxon>Actinomycetes</taxon>
        <taxon>Micromonosporales</taxon>
        <taxon>Micromonosporaceae</taxon>
        <taxon>Paractinoplanes</taxon>
    </lineage>
</organism>
<dbReference type="InterPro" id="IPR036388">
    <property type="entry name" value="WH-like_DNA-bd_sf"/>
</dbReference>
<dbReference type="PANTHER" id="PTHR18964:SF149">
    <property type="entry name" value="BIFUNCTIONAL UDP-N-ACETYLGLUCOSAMINE 2-EPIMERASE_N-ACETYLMANNOSAMINE KINASE"/>
    <property type="match status" value="1"/>
</dbReference>
<dbReference type="Gene3D" id="3.30.420.40">
    <property type="match status" value="2"/>
</dbReference>
<protein>
    <submittedName>
        <fullName evidence="2">ROK family protein</fullName>
    </submittedName>
</protein>
<dbReference type="Gene3D" id="1.10.10.10">
    <property type="entry name" value="Winged helix-like DNA-binding domain superfamily/Winged helix DNA-binding domain"/>
    <property type="match status" value="1"/>
</dbReference>
<dbReference type="InterPro" id="IPR000600">
    <property type="entry name" value="ROK"/>
</dbReference>
<accession>A0ABT0XU81</accession>
<evidence type="ECO:0000313" key="2">
    <source>
        <dbReference type="EMBL" id="MCM4077334.1"/>
    </source>
</evidence>
<gene>
    <name evidence="2" type="ORF">LXN57_07115</name>
</gene>
<dbReference type="Pfam" id="PF00480">
    <property type="entry name" value="ROK"/>
    <property type="match status" value="1"/>
</dbReference>
<dbReference type="SUPFAM" id="SSF53067">
    <property type="entry name" value="Actin-like ATPase domain"/>
    <property type="match status" value="1"/>
</dbReference>
<dbReference type="InterPro" id="IPR043129">
    <property type="entry name" value="ATPase_NBD"/>
</dbReference>
<evidence type="ECO:0000313" key="3">
    <source>
        <dbReference type="Proteomes" id="UP001523216"/>
    </source>
</evidence>
<dbReference type="Proteomes" id="UP001523216">
    <property type="component" value="Unassembled WGS sequence"/>
</dbReference>
<name>A0ABT0XU81_9ACTN</name>
<dbReference type="EMBL" id="JAMQOL010000008">
    <property type="protein sequence ID" value="MCM4077334.1"/>
    <property type="molecule type" value="Genomic_DNA"/>
</dbReference>
<comment type="similarity">
    <text evidence="1">Belongs to the ROK (NagC/XylR) family.</text>
</comment>
<evidence type="ECO:0000256" key="1">
    <source>
        <dbReference type="ARBA" id="ARBA00006479"/>
    </source>
</evidence>
<dbReference type="InterPro" id="IPR049874">
    <property type="entry name" value="ROK_cs"/>
</dbReference>
<keyword evidence="3" id="KW-1185">Reference proteome</keyword>
<reference evidence="2 3" key="1">
    <citation type="submission" date="2022-06" db="EMBL/GenBank/DDBJ databases">
        <title>Actinoplanes abujensis sp. nov., isolated from Nigerian arid soil.</title>
        <authorList>
            <person name="Ding P."/>
        </authorList>
    </citation>
    <scope>NUCLEOTIDE SEQUENCE [LARGE SCALE GENOMIC DNA]</scope>
    <source>
        <strain evidence="3">TRM88002</strain>
    </source>
</reference>
<comment type="caution">
    <text evidence="2">The sequence shown here is derived from an EMBL/GenBank/DDBJ whole genome shotgun (WGS) entry which is preliminary data.</text>
</comment>
<proteinExistence type="inferred from homology"/>